<organism evidence="1 2">
    <name type="scientific">Lentinula detonsa</name>
    <dbReference type="NCBI Taxonomy" id="2804962"/>
    <lineage>
        <taxon>Eukaryota</taxon>
        <taxon>Fungi</taxon>
        <taxon>Dikarya</taxon>
        <taxon>Basidiomycota</taxon>
        <taxon>Agaricomycotina</taxon>
        <taxon>Agaricomycetes</taxon>
        <taxon>Agaricomycetidae</taxon>
        <taxon>Agaricales</taxon>
        <taxon>Marasmiineae</taxon>
        <taxon>Omphalotaceae</taxon>
        <taxon>Lentinula</taxon>
    </lineage>
</organism>
<protein>
    <recommendedName>
        <fullName evidence="3">Cytochrome P450</fullName>
    </recommendedName>
</protein>
<dbReference type="GO" id="GO:0020037">
    <property type="term" value="F:heme binding"/>
    <property type="evidence" value="ECO:0007669"/>
    <property type="project" value="InterPro"/>
</dbReference>
<evidence type="ECO:0000313" key="1">
    <source>
        <dbReference type="EMBL" id="KAJ3985972.1"/>
    </source>
</evidence>
<comment type="caution">
    <text evidence="1">The sequence shown here is derived from an EMBL/GenBank/DDBJ whole genome shotgun (WGS) entry which is preliminary data.</text>
</comment>
<reference evidence="1" key="1">
    <citation type="submission" date="2022-08" db="EMBL/GenBank/DDBJ databases">
        <authorList>
            <consortium name="DOE Joint Genome Institute"/>
            <person name="Min B."/>
            <person name="Riley R."/>
            <person name="Sierra-Patev S."/>
            <person name="Naranjo-Ortiz M."/>
            <person name="Looney B."/>
            <person name="Konkel Z."/>
            <person name="Slot J.C."/>
            <person name="Sakamoto Y."/>
            <person name="Steenwyk J.L."/>
            <person name="Rokas A."/>
            <person name="Carro J."/>
            <person name="Camarero S."/>
            <person name="Ferreira P."/>
            <person name="Molpeceres G."/>
            <person name="Ruiz-Duenas F.J."/>
            <person name="Serrano A."/>
            <person name="Henrissat B."/>
            <person name="Drula E."/>
            <person name="Hughes K.W."/>
            <person name="Mata J.L."/>
            <person name="Ishikawa N.K."/>
            <person name="Vargas-Isla R."/>
            <person name="Ushijima S."/>
            <person name="Smith C.A."/>
            <person name="Ahrendt S."/>
            <person name="Andreopoulos W."/>
            <person name="He G."/>
            <person name="Labutti K."/>
            <person name="Lipzen A."/>
            <person name="Ng V."/>
            <person name="Sandor L."/>
            <person name="Barry K."/>
            <person name="Martinez A.T."/>
            <person name="Xiao Y."/>
            <person name="Gibbons J.G."/>
            <person name="Terashima K."/>
            <person name="Hibbett D.S."/>
            <person name="Grigoriev I.V."/>
        </authorList>
    </citation>
    <scope>NUCLEOTIDE SEQUENCE</scope>
    <source>
        <strain evidence="1">TFB7829</strain>
    </source>
</reference>
<gene>
    <name evidence="1" type="ORF">F5890DRAFT_1506636</name>
</gene>
<sequence length="59" mass="6671">MGRLTSGKGLAWADGETHKRHRKLMTPGFRASETKHFVPIFFACAEAVRRLLQTAIILF</sequence>
<dbReference type="GO" id="GO:0005506">
    <property type="term" value="F:iron ion binding"/>
    <property type="evidence" value="ECO:0007669"/>
    <property type="project" value="InterPro"/>
</dbReference>
<dbReference type="Proteomes" id="UP001163850">
    <property type="component" value="Unassembled WGS sequence"/>
</dbReference>
<dbReference type="GO" id="GO:0004497">
    <property type="term" value="F:monooxygenase activity"/>
    <property type="evidence" value="ECO:0007669"/>
    <property type="project" value="InterPro"/>
</dbReference>
<accession>A0AA38UT90</accession>
<dbReference type="Gene3D" id="1.10.630.10">
    <property type="entry name" value="Cytochrome P450"/>
    <property type="match status" value="1"/>
</dbReference>
<name>A0AA38UT90_9AGAR</name>
<evidence type="ECO:0008006" key="3">
    <source>
        <dbReference type="Google" id="ProtNLM"/>
    </source>
</evidence>
<dbReference type="SUPFAM" id="SSF48264">
    <property type="entry name" value="Cytochrome P450"/>
    <property type="match status" value="1"/>
</dbReference>
<proteinExistence type="predicted"/>
<dbReference type="GO" id="GO:0016705">
    <property type="term" value="F:oxidoreductase activity, acting on paired donors, with incorporation or reduction of molecular oxygen"/>
    <property type="evidence" value="ECO:0007669"/>
    <property type="project" value="InterPro"/>
</dbReference>
<dbReference type="InterPro" id="IPR036396">
    <property type="entry name" value="Cyt_P450_sf"/>
</dbReference>
<dbReference type="EMBL" id="MU801950">
    <property type="protein sequence ID" value="KAJ3985972.1"/>
    <property type="molecule type" value="Genomic_DNA"/>
</dbReference>
<dbReference type="AlphaFoldDB" id="A0AA38UT90"/>
<evidence type="ECO:0000313" key="2">
    <source>
        <dbReference type="Proteomes" id="UP001163850"/>
    </source>
</evidence>